<evidence type="ECO:0000256" key="1">
    <source>
        <dbReference type="SAM" id="MobiDB-lite"/>
    </source>
</evidence>
<dbReference type="EMBL" id="AAZO01006198">
    <property type="status" value="NOT_ANNOTATED_CDS"/>
    <property type="molecule type" value="Genomic_DNA"/>
</dbReference>
<dbReference type="AlphaFoldDB" id="E0VY43"/>
<reference evidence="2" key="1">
    <citation type="submission" date="2007-04" db="EMBL/GenBank/DDBJ databases">
        <title>Annotation of Pediculus humanus corporis strain USDA.</title>
        <authorList>
            <person name="Kirkness E."/>
            <person name="Hannick L."/>
            <person name="Hass B."/>
            <person name="Bruggner R."/>
            <person name="Lawson D."/>
            <person name="Bidwell S."/>
            <person name="Joardar V."/>
            <person name="Caler E."/>
            <person name="Walenz B."/>
            <person name="Inman J."/>
            <person name="Schobel S."/>
            <person name="Galinsky K."/>
            <person name="Amedeo P."/>
            <person name="Strausberg R."/>
        </authorList>
    </citation>
    <scope>NUCLEOTIDE SEQUENCE</scope>
    <source>
        <strain evidence="2">USDA</strain>
    </source>
</reference>
<evidence type="ECO:0000313" key="3">
    <source>
        <dbReference type="EnsemblMetazoa" id="PHUM509240-PA"/>
    </source>
</evidence>
<dbReference type="VEuPathDB" id="VectorBase:PHUM509240"/>
<feature type="region of interest" description="Disordered" evidence="1">
    <location>
        <begin position="302"/>
        <end position="331"/>
    </location>
</feature>
<dbReference type="KEGG" id="phu:Phum_PHUM509240"/>
<feature type="compositionally biased region" description="Low complexity" evidence="1">
    <location>
        <begin position="40"/>
        <end position="50"/>
    </location>
</feature>
<feature type="compositionally biased region" description="Basic and acidic residues" evidence="1">
    <location>
        <begin position="66"/>
        <end position="83"/>
    </location>
</feature>
<feature type="compositionally biased region" description="Polar residues" evidence="1">
    <location>
        <begin position="51"/>
        <end position="65"/>
    </location>
</feature>
<feature type="compositionally biased region" description="Basic and acidic residues" evidence="1">
    <location>
        <begin position="243"/>
        <end position="257"/>
    </location>
</feature>
<dbReference type="InParanoid" id="E0VY43"/>
<dbReference type="RefSeq" id="XP_002431037.1">
    <property type="nucleotide sequence ID" value="XM_002430992.1"/>
</dbReference>
<feature type="compositionally biased region" description="Low complexity" evidence="1">
    <location>
        <begin position="316"/>
        <end position="326"/>
    </location>
</feature>
<dbReference type="HOGENOM" id="CLU_685703_0_0_1"/>
<evidence type="ECO:0000313" key="4">
    <source>
        <dbReference type="Proteomes" id="UP000009046"/>
    </source>
</evidence>
<organism>
    <name type="scientific">Pediculus humanus subsp. corporis</name>
    <name type="common">Body louse</name>
    <dbReference type="NCBI Taxonomy" id="121224"/>
    <lineage>
        <taxon>Eukaryota</taxon>
        <taxon>Metazoa</taxon>
        <taxon>Ecdysozoa</taxon>
        <taxon>Arthropoda</taxon>
        <taxon>Hexapoda</taxon>
        <taxon>Insecta</taxon>
        <taxon>Pterygota</taxon>
        <taxon>Neoptera</taxon>
        <taxon>Paraneoptera</taxon>
        <taxon>Psocodea</taxon>
        <taxon>Troctomorpha</taxon>
        <taxon>Phthiraptera</taxon>
        <taxon>Anoplura</taxon>
        <taxon>Pediculidae</taxon>
        <taxon>Pediculus</taxon>
    </lineage>
</organism>
<dbReference type="Proteomes" id="UP000009046">
    <property type="component" value="Unassembled WGS sequence"/>
</dbReference>
<sequence length="402" mass="45631">MSFSASNKPEYVNLKSIFGDNNNASRTSKHVKRRAPLPPNNNNNNNNNNNGSLKPSENVRQPSESSFRDTPKKIVDKNDGKEMNAKLQIMEDGLGGGGSSAVNEKDFDLNSQLKELENIAKCYNNLKIKIERSTNPFEEDGNDYDENKNPFYESKVVKMEEEEEFDEKNPFRSKTMVEEFNGRNNNASDKYILGRSEVNEGNKHNSEIILKTDAEQNGVELRKNSTPSKIPKRTLSVNSGENAAKKENFQRNGDIRHSVGPGTKDTPKVRKDRFLRATSDDNRDALETFKKPWTRVSAKFKREPLNIANKGPGRGNNNNNNNSSNNRPTYRKNVTNVQCKCQILNTPSLEEKEKEDRRRISVLKQQQQQQQKNCFIVRGGELLGPFVPVTHATLVELPYLKP</sequence>
<dbReference type="EMBL" id="DS235843">
    <property type="protein sequence ID" value="EEB18299.1"/>
    <property type="molecule type" value="Genomic_DNA"/>
</dbReference>
<gene>
    <name evidence="3" type="primary">8233019</name>
    <name evidence="2" type="ORF">Phum_PHUM509240</name>
</gene>
<feature type="region of interest" description="Disordered" evidence="1">
    <location>
        <begin position="18"/>
        <end position="83"/>
    </location>
</feature>
<dbReference type="EnsemblMetazoa" id="PHUM509240-RA">
    <property type="protein sequence ID" value="PHUM509240-PA"/>
    <property type="gene ID" value="PHUM509240"/>
</dbReference>
<protein>
    <submittedName>
        <fullName evidence="2 3">Uncharacterized protein</fullName>
    </submittedName>
</protein>
<proteinExistence type="predicted"/>
<dbReference type="CTD" id="8233019"/>
<dbReference type="GeneID" id="8233019"/>
<reference evidence="3" key="3">
    <citation type="submission" date="2021-02" db="UniProtKB">
        <authorList>
            <consortium name="EnsemblMetazoa"/>
        </authorList>
    </citation>
    <scope>IDENTIFICATION</scope>
    <source>
        <strain evidence="3">USDA</strain>
    </source>
</reference>
<evidence type="ECO:0000313" key="2">
    <source>
        <dbReference type="EMBL" id="EEB18299.1"/>
    </source>
</evidence>
<name>E0VY43_PEDHC</name>
<keyword evidence="4" id="KW-1185">Reference proteome</keyword>
<accession>E0VY43</accession>
<feature type="region of interest" description="Disordered" evidence="1">
    <location>
        <begin position="243"/>
        <end position="268"/>
    </location>
</feature>
<reference evidence="2" key="2">
    <citation type="submission" date="2007-04" db="EMBL/GenBank/DDBJ databases">
        <title>The genome of the human body louse.</title>
        <authorList>
            <consortium name="The Human Body Louse Genome Consortium"/>
            <person name="Kirkness E."/>
            <person name="Walenz B."/>
            <person name="Hass B."/>
            <person name="Bruggner R."/>
            <person name="Strausberg R."/>
        </authorList>
    </citation>
    <scope>NUCLEOTIDE SEQUENCE</scope>
    <source>
        <strain evidence="2">USDA</strain>
    </source>
</reference>